<evidence type="ECO:0000256" key="2">
    <source>
        <dbReference type="ARBA" id="ARBA00023015"/>
    </source>
</evidence>
<evidence type="ECO:0000256" key="3">
    <source>
        <dbReference type="ARBA" id="ARBA00023125"/>
    </source>
</evidence>
<name>A0A0D2FKI8_9EURO</name>
<dbReference type="OrthoDB" id="5226580at2759"/>
<dbReference type="InterPro" id="IPR036864">
    <property type="entry name" value="Zn2-C6_fun-type_DNA-bd_sf"/>
</dbReference>
<keyword evidence="2" id="KW-0805">Transcription regulation</keyword>
<dbReference type="STRING" id="1442369.A0A0D2FKI8"/>
<dbReference type="GO" id="GO:0008270">
    <property type="term" value="F:zinc ion binding"/>
    <property type="evidence" value="ECO:0007669"/>
    <property type="project" value="InterPro"/>
</dbReference>
<evidence type="ECO:0008006" key="9">
    <source>
        <dbReference type="Google" id="ProtNLM"/>
    </source>
</evidence>
<evidence type="ECO:0000256" key="5">
    <source>
        <dbReference type="ARBA" id="ARBA00023242"/>
    </source>
</evidence>
<dbReference type="GO" id="GO:0000981">
    <property type="term" value="F:DNA-binding transcription factor activity, RNA polymerase II-specific"/>
    <property type="evidence" value="ECO:0007669"/>
    <property type="project" value="InterPro"/>
</dbReference>
<organism evidence="7 8">
    <name type="scientific">Rhinocladiella mackenziei CBS 650.93</name>
    <dbReference type="NCBI Taxonomy" id="1442369"/>
    <lineage>
        <taxon>Eukaryota</taxon>
        <taxon>Fungi</taxon>
        <taxon>Dikarya</taxon>
        <taxon>Ascomycota</taxon>
        <taxon>Pezizomycotina</taxon>
        <taxon>Eurotiomycetes</taxon>
        <taxon>Chaetothyriomycetidae</taxon>
        <taxon>Chaetothyriales</taxon>
        <taxon>Herpotrichiellaceae</taxon>
        <taxon>Rhinocladiella</taxon>
    </lineage>
</organism>
<dbReference type="GO" id="GO:0005634">
    <property type="term" value="C:nucleus"/>
    <property type="evidence" value="ECO:0007669"/>
    <property type="project" value="UniProtKB-SubCell"/>
</dbReference>
<evidence type="ECO:0000256" key="6">
    <source>
        <dbReference type="SAM" id="MobiDB-lite"/>
    </source>
</evidence>
<feature type="region of interest" description="Disordered" evidence="6">
    <location>
        <begin position="87"/>
        <end position="130"/>
    </location>
</feature>
<keyword evidence="3" id="KW-0238">DNA-binding</keyword>
<dbReference type="PANTHER" id="PTHR31845:SF10">
    <property type="entry name" value="ZN(II)2CYS6 TRANSCRIPTION FACTOR (EUROFUNG)"/>
    <property type="match status" value="1"/>
</dbReference>
<dbReference type="SUPFAM" id="SSF57701">
    <property type="entry name" value="Zn2/Cys6 DNA-binding domain"/>
    <property type="match status" value="1"/>
</dbReference>
<dbReference type="PANTHER" id="PTHR31845">
    <property type="entry name" value="FINGER DOMAIN PROTEIN, PUTATIVE-RELATED"/>
    <property type="match status" value="1"/>
</dbReference>
<dbReference type="InterPro" id="IPR001138">
    <property type="entry name" value="Zn2Cys6_DnaBD"/>
</dbReference>
<dbReference type="HOGENOM" id="CLU_006524_7_2_1"/>
<feature type="compositionally biased region" description="Basic and acidic residues" evidence="6">
    <location>
        <begin position="110"/>
        <end position="123"/>
    </location>
</feature>
<dbReference type="GeneID" id="25296464"/>
<dbReference type="GO" id="GO:0000976">
    <property type="term" value="F:transcription cis-regulatory region binding"/>
    <property type="evidence" value="ECO:0007669"/>
    <property type="project" value="TreeGrafter"/>
</dbReference>
<proteinExistence type="predicted"/>
<protein>
    <recommendedName>
        <fullName evidence="9">Zn(2)-C6 fungal-type domain-containing protein</fullName>
    </recommendedName>
</protein>
<dbReference type="CDD" id="cd00067">
    <property type="entry name" value="GAL4"/>
    <property type="match status" value="1"/>
</dbReference>
<dbReference type="Proteomes" id="UP000053617">
    <property type="component" value="Unassembled WGS sequence"/>
</dbReference>
<keyword evidence="8" id="KW-1185">Reference proteome</keyword>
<evidence type="ECO:0000256" key="4">
    <source>
        <dbReference type="ARBA" id="ARBA00023163"/>
    </source>
</evidence>
<feature type="compositionally biased region" description="Pro residues" evidence="6">
    <location>
        <begin position="94"/>
        <end position="105"/>
    </location>
</feature>
<dbReference type="VEuPathDB" id="FungiDB:Z518_08393"/>
<dbReference type="InterPro" id="IPR051089">
    <property type="entry name" value="prtT"/>
</dbReference>
<dbReference type="EMBL" id="KN847480">
    <property type="protein sequence ID" value="KIX02452.1"/>
    <property type="molecule type" value="Genomic_DNA"/>
</dbReference>
<keyword evidence="5" id="KW-0539">Nucleus</keyword>
<accession>A0A0D2FKI8</accession>
<dbReference type="CDD" id="cd12148">
    <property type="entry name" value="fungal_TF_MHR"/>
    <property type="match status" value="1"/>
</dbReference>
<dbReference type="RefSeq" id="XP_013269588.1">
    <property type="nucleotide sequence ID" value="XM_013414134.1"/>
</dbReference>
<dbReference type="AlphaFoldDB" id="A0A0D2FKI8"/>
<evidence type="ECO:0000256" key="1">
    <source>
        <dbReference type="ARBA" id="ARBA00004123"/>
    </source>
</evidence>
<comment type="subcellular location">
    <subcellularLocation>
        <location evidence="1">Nucleus</location>
    </subcellularLocation>
</comment>
<evidence type="ECO:0000313" key="8">
    <source>
        <dbReference type="Proteomes" id="UP000053617"/>
    </source>
</evidence>
<sequence length="605" mass="68533">MPTPMAATYPSDTPGLRAHRACRNCVQIKAKCVPLEGSNNTTCQRCHRLKKECTTPVPVPRKRRNKSTRVSQLEQRLDTLTSLLTTRGGANEIPDPPNPSLPTPPVSSTNERRSLNDFNHGPDPDAWVNPCKAPPIKQTLREEADEFFHTPLAPVMEEKLFSHFRTEMSQYFPFVVVPPDATAVAFKEGKPFLFRCCVTAACHPDPHVQRQLVEELLRYLGDRMLLNSERSLDLLQGVLVLIAWYQFYNHYNPQLMNLLHLASALVIDLGLNRPCHSGPWPPVGMVTEVTQLIHGGPVMQGAHTSDERRAVLGVCYFTGKISSCFRRLDPVRWTPHLEDCCNSLLAAAEYPTDVYAVQFVQLYRITERYSPYLATRSYAEVPIRTYVRCFEEDIEKYQQRLPPDLAKNALMRMHILSAQIGLYEAVVNAECDAPIQRAEALHACLQRVKSLYDVLDGQPPDSLPNLPFLAWIHVVHALIVVAKLSFLVADGWDLQYVRTSPVNFESVLDCLITKLESVAQHNLREFRTPNAVSARFMLYAEKTRVWKRWYENKIKVEAAPHTSQPPDIGGAVLPMDDQVIEGFLDGFDDGAWQDFIGDWTANFQF</sequence>
<dbReference type="Gene3D" id="4.10.240.10">
    <property type="entry name" value="Zn(2)-C6 fungal-type DNA-binding domain"/>
    <property type="match status" value="1"/>
</dbReference>
<keyword evidence="4" id="KW-0804">Transcription</keyword>
<reference evidence="7 8" key="1">
    <citation type="submission" date="2015-01" db="EMBL/GenBank/DDBJ databases">
        <title>The Genome Sequence of Rhinocladiella mackenzie CBS 650.93.</title>
        <authorList>
            <consortium name="The Broad Institute Genomics Platform"/>
            <person name="Cuomo C."/>
            <person name="de Hoog S."/>
            <person name="Gorbushina A."/>
            <person name="Stielow B."/>
            <person name="Teixiera M."/>
            <person name="Abouelleil A."/>
            <person name="Chapman S.B."/>
            <person name="Priest M."/>
            <person name="Young S.K."/>
            <person name="Wortman J."/>
            <person name="Nusbaum C."/>
            <person name="Birren B."/>
        </authorList>
    </citation>
    <scope>NUCLEOTIDE SEQUENCE [LARGE SCALE GENOMIC DNA]</scope>
    <source>
        <strain evidence="7 8">CBS 650.93</strain>
    </source>
</reference>
<evidence type="ECO:0000313" key="7">
    <source>
        <dbReference type="EMBL" id="KIX02452.1"/>
    </source>
</evidence>
<gene>
    <name evidence="7" type="ORF">Z518_08393</name>
</gene>